<proteinExistence type="predicted"/>
<comment type="caution">
    <text evidence="4">The sequence shown here is derived from an EMBL/GenBank/DDBJ whole genome shotgun (WGS) entry which is preliminary data.</text>
</comment>
<dbReference type="PANTHER" id="PTHR36933:SF1">
    <property type="entry name" value="SLL0788 PROTEIN"/>
    <property type="match status" value="1"/>
</dbReference>
<dbReference type="Pfam" id="PF03713">
    <property type="entry name" value="DUF305"/>
    <property type="match status" value="1"/>
</dbReference>
<evidence type="ECO:0000313" key="4">
    <source>
        <dbReference type="EMBL" id="NBG88837.1"/>
    </source>
</evidence>
<dbReference type="Pfam" id="PF09851">
    <property type="entry name" value="SHOCT"/>
    <property type="match status" value="1"/>
</dbReference>
<dbReference type="InterPro" id="IPR012347">
    <property type="entry name" value="Ferritin-like"/>
</dbReference>
<keyword evidence="1" id="KW-1133">Transmembrane helix</keyword>
<dbReference type="PANTHER" id="PTHR36933">
    <property type="entry name" value="SLL0788 PROTEIN"/>
    <property type="match status" value="1"/>
</dbReference>
<evidence type="ECO:0000259" key="2">
    <source>
        <dbReference type="Pfam" id="PF03713"/>
    </source>
</evidence>
<keyword evidence="1" id="KW-0812">Transmembrane</keyword>
<keyword evidence="5" id="KW-1185">Reference proteome</keyword>
<keyword evidence="1" id="KW-0472">Membrane</keyword>
<protein>
    <submittedName>
        <fullName evidence="4">DUF305 domain-containing protein</fullName>
    </submittedName>
</protein>
<dbReference type="EMBL" id="SUMG01000012">
    <property type="protein sequence ID" value="NBG88837.1"/>
    <property type="molecule type" value="Genomic_DNA"/>
</dbReference>
<dbReference type="RefSeq" id="WP_160721934.1">
    <property type="nucleotide sequence ID" value="NZ_SUMG01000012.1"/>
</dbReference>
<evidence type="ECO:0000256" key="1">
    <source>
        <dbReference type="SAM" id="Phobius"/>
    </source>
</evidence>
<gene>
    <name evidence="4" type="ORF">ISALK_10015</name>
</gene>
<dbReference type="InterPro" id="IPR018649">
    <property type="entry name" value="SHOCT"/>
</dbReference>
<organism evidence="4 5">
    <name type="scientific">Isachenkonia alkalipeptolytica</name>
    <dbReference type="NCBI Taxonomy" id="2565777"/>
    <lineage>
        <taxon>Bacteria</taxon>
        <taxon>Bacillati</taxon>
        <taxon>Bacillota</taxon>
        <taxon>Clostridia</taxon>
        <taxon>Eubacteriales</taxon>
        <taxon>Clostridiaceae</taxon>
        <taxon>Isachenkonia</taxon>
    </lineage>
</organism>
<name>A0AA43XLG0_9CLOT</name>
<feature type="domain" description="DUF305" evidence="2">
    <location>
        <begin position="46"/>
        <end position="150"/>
    </location>
</feature>
<dbReference type="Proteomes" id="UP000449710">
    <property type="component" value="Unassembled WGS sequence"/>
</dbReference>
<evidence type="ECO:0000313" key="5">
    <source>
        <dbReference type="Proteomes" id="UP000449710"/>
    </source>
</evidence>
<evidence type="ECO:0000259" key="3">
    <source>
        <dbReference type="Pfam" id="PF09851"/>
    </source>
</evidence>
<accession>A0AA43XLG0</accession>
<dbReference type="InterPro" id="IPR005183">
    <property type="entry name" value="DUF305_CopM-like"/>
</dbReference>
<feature type="domain" description="SHOCT" evidence="3">
    <location>
        <begin position="255"/>
        <end position="276"/>
    </location>
</feature>
<sequence>MKKRKNWKVIFVLILLASIVVSSGMGPRQRGPGMMRSSQVFVDNEYEFLVHMIPHHQEAVDNAQILRDNTERGEMRDFAEEIIQTQREEIERMQGFLNDWYPDEVHAVDYEPMMGDYENLTGEELDRAFLEDMIPHHMEAVMMSQQLLMRGLAEHEEVAVLARDIRNSQRDEIHQMEEWLSSWYGESSMMASDDDSSWMTWGHDSGGMMRRTPWPSVLIWGGIILIGIVLIVILMLNKTKTPNKSQSSTSPSAKEILDTRLAKGEISEEEYQKKRKYLDE</sequence>
<dbReference type="Gene3D" id="1.20.1260.10">
    <property type="match status" value="2"/>
</dbReference>
<reference evidence="4 5" key="1">
    <citation type="submission" date="2019-04" db="EMBL/GenBank/DDBJ databases">
        <title>Isachenkonia alkalipeptolytica gen. nov. sp. nov. a new anaerobic, alkiliphilic organothrophic bacterium capable to reduce synthesized ferrihydrite isolated from a soda lake.</title>
        <authorList>
            <person name="Toshchakov S.V."/>
            <person name="Zavarzina D.G."/>
            <person name="Zhilina T.N."/>
            <person name="Kostrikina N.A."/>
            <person name="Kublanov I.V."/>
        </authorList>
    </citation>
    <scope>NUCLEOTIDE SEQUENCE [LARGE SCALE GENOMIC DNA]</scope>
    <source>
        <strain evidence="4 5">Z-1701</strain>
    </source>
</reference>
<feature type="transmembrane region" description="Helical" evidence="1">
    <location>
        <begin position="217"/>
        <end position="236"/>
    </location>
</feature>
<dbReference type="AlphaFoldDB" id="A0AA43XLG0"/>